<dbReference type="InterPro" id="IPR002800">
    <property type="entry name" value="Rv2949c-like"/>
</dbReference>
<evidence type="ECO:0000313" key="2">
    <source>
        <dbReference type="EMBL" id="AHB35158.1"/>
    </source>
</evidence>
<dbReference type="Gene3D" id="3.40.1410.10">
    <property type="entry name" value="Chorismate lyase-like"/>
    <property type="match status" value="1"/>
</dbReference>
<dbReference type="EMBL" id="KJ776834">
    <property type="protein sequence ID" value="AIA20992.1"/>
    <property type="molecule type" value="Genomic_DNA"/>
</dbReference>
<dbReference type="EMBL" id="KF515972">
    <property type="protein sequence ID" value="AHB35158.1"/>
    <property type="molecule type" value="Genomic_DNA"/>
</dbReference>
<name>A0A023I7I9_PYRPE</name>
<gene>
    <name evidence="1" type="primary">ycf21</name>
</gene>
<dbReference type="EMBL" id="KJ776827">
    <property type="protein sequence ID" value="AIA19529.1"/>
    <property type="molecule type" value="Genomic_DNA"/>
</dbReference>
<accession>A0A059SUZ9</accession>
<protein>
    <submittedName>
        <fullName evidence="1">Product</fullName>
    </submittedName>
</protein>
<evidence type="ECO:0000313" key="1">
    <source>
        <dbReference type="EMBL" id="AGV01122.1"/>
    </source>
</evidence>
<dbReference type="EMBL" id="KJ776833">
    <property type="protein sequence ID" value="AIA20783.1"/>
    <property type="molecule type" value="Genomic_DNA"/>
</dbReference>
<reference evidence="1" key="1">
    <citation type="journal article" date="2014" name="Sci. Rep.">
        <title>Minimally destructive sampling of type specimens of Pyropia (Bangiales, Rhodophyta) recovers complete plastid and mitochondrial genomes.</title>
        <authorList>
            <person name="Hughey J.R."/>
            <person name="Gabrielson P.W."/>
            <person name="Rohmer L."/>
            <person name="Tortolani J."/>
            <person name="Silva M."/>
            <person name="Miller K.A."/>
            <person name="Young J.D."/>
            <person name="Martell C."/>
            <person name="Ruediger E."/>
        </authorList>
    </citation>
    <scope>NUCLEOTIDE SEQUENCE</scope>
    <source>
        <strain evidence="1">LD 13037</strain>
    </source>
</reference>
<proteinExistence type="predicted"/>
<dbReference type="AlphaFoldDB" id="A0A023I7I9"/>
<dbReference type="EMBL" id="KJ776830">
    <property type="protein sequence ID" value="AIA20156.1"/>
    <property type="molecule type" value="Genomic_DNA"/>
</dbReference>
<dbReference type="EMBL" id="KJ776835">
    <property type="protein sequence ID" value="AIA21201.1"/>
    <property type="molecule type" value="Genomic_DNA"/>
</dbReference>
<dbReference type="EMBL" id="KJ776828">
    <property type="protein sequence ID" value="AIA19738.1"/>
    <property type="molecule type" value="Genomic_DNA"/>
</dbReference>
<dbReference type="RefSeq" id="YP_009027664.1">
    <property type="nucleotide sequence ID" value="NC_024050.1"/>
</dbReference>
<dbReference type="GeneID" id="19221752"/>
<dbReference type="EMBL" id="KC904971">
    <property type="protein sequence ID" value="AGV01122.1"/>
    <property type="molecule type" value="Genomic_DNA"/>
</dbReference>
<organism evidence="1">
    <name type="scientific">Pyropia perforata</name>
    <name type="common">Red alga</name>
    <name type="synonym">Porphyra perforata</name>
    <dbReference type="NCBI Taxonomy" id="182771"/>
    <lineage>
        <taxon>Eukaryota</taxon>
        <taxon>Rhodophyta</taxon>
        <taxon>Bangiophyceae</taxon>
        <taxon>Bangiales</taxon>
        <taxon>Bangiaceae</taxon>
        <taxon>Pyropia</taxon>
    </lineage>
</organism>
<keyword evidence="2" id="KW-0150">Chloroplast</keyword>
<keyword evidence="1" id="KW-0934">Plastid</keyword>
<dbReference type="EMBL" id="KJ776831">
    <property type="protein sequence ID" value="AIA20365.1"/>
    <property type="molecule type" value="Genomic_DNA"/>
</dbReference>
<geneLocation type="plastid" evidence="1"/>
<dbReference type="InterPro" id="IPR028978">
    <property type="entry name" value="Chorismate_lyase_/UTRA_dom_sf"/>
</dbReference>
<sequence length="174" mass="20325">MTFNFASFCSIEFISPTQIWSSPNIPTIWKIILLGDGSFTRHCQIITHGDTLISHIATSIYRKEENSSQSYINRRVWIGNNLINRLIFASSWWSVEKYEAIYKHPSKAIGSVLIQSELDFYRDIHGIFFGYSTELEHLFLVQGPFWGRYYTLFHNGKPISIIYEIFSPLLENFQ</sequence>
<accession>A0A023I7I9</accession>
<dbReference type="SUPFAM" id="SSF64288">
    <property type="entry name" value="Chorismate lyase-like"/>
    <property type="match status" value="1"/>
</dbReference>
<dbReference type="EMBL" id="KJ776829">
    <property type="protein sequence ID" value="AIA19947.1"/>
    <property type="molecule type" value="Genomic_DNA"/>
</dbReference>
<dbReference type="EMBL" id="KJ776832">
    <property type="protein sequence ID" value="AIA20574.1"/>
    <property type="molecule type" value="Genomic_DNA"/>
</dbReference>
<dbReference type="Pfam" id="PF01947">
    <property type="entry name" value="Rv2949c-like"/>
    <property type="match status" value="1"/>
</dbReference>
<dbReference type="EMBL" id="KF515973">
    <property type="protein sequence ID" value="AHB35366.1"/>
    <property type="molecule type" value="Genomic_DNA"/>
</dbReference>